<protein>
    <submittedName>
        <fullName evidence="2">ABC transporter permease</fullName>
    </submittedName>
</protein>
<proteinExistence type="predicted"/>
<comment type="caution">
    <text evidence="2">The sequence shown here is derived from an EMBL/GenBank/DDBJ whole genome shotgun (WGS) entry which is preliminary data.</text>
</comment>
<feature type="transmembrane region" description="Helical" evidence="1">
    <location>
        <begin position="354"/>
        <end position="379"/>
    </location>
</feature>
<feature type="transmembrane region" description="Helical" evidence="1">
    <location>
        <begin position="214"/>
        <end position="239"/>
    </location>
</feature>
<feature type="transmembrane region" description="Helical" evidence="1">
    <location>
        <begin position="20"/>
        <end position="43"/>
    </location>
</feature>
<feature type="transmembrane region" description="Helical" evidence="1">
    <location>
        <begin position="280"/>
        <end position="301"/>
    </location>
</feature>
<evidence type="ECO:0000313" key="2">
    <source>
        <dbReference type="EMBL" id="MQW39752.1"/>
    </source>
</evidence>
<dbReference type="RefSeq" id="WP_153496421.1">
    <property type="nucleotide sequence ID" value="NZ_CBCRWP010000007.1"/>
</dbReference>
<keyword evidence="1" id="KW-0812">Transmembrane</keyword>
<sequence>MKDFKFELKKFILNKKNRYILVLISAIIVGYSTYATISFTSLFSNNTASLLQDVQDNEKSVQDNIKNNEDILKDAKTSAARDQLNDTLNYYKEQNIIYEKQVTALNANHINEYFRLQKKVDQLLLNAENGQDKALKQEIKYITTVQERHLNFEVMASMQSHAFGNFHQQFIPILSSSLFIVLFSSMISILVASGYESKENRFYRFAGIDLRKNLLIKVLSGTLATFAWILLSSIVYFLIIGVVNGFGAWNYPAYLGNVDFMRFTLTNITIANGILDLGSVFYLFFVILFLASLGALISVFVKRSMVVVGVIALFVMGYSMIGKVSWIISIKRFIPFSYFEPLKLFGNPTDLFGRYSLVVGASYLFVLSALFLSISIFVLKNQKIRSV</sequence>
<dbReference type="AlphaFoldDB" id="A0A7X1ZAM5"/>
<dbReference type="EMBL" id="WITJ01000009">
    <property type="protein sequence ID" value="MQW39752.1"/>
    <property type="molecule type" value="Genomic_DNA"/>
</dbReference>
<feature type="transmembrane region" description="Helical" evidence="1">
    <location>
        <begin position="308"/>
        <end position="334"/>
    </location>
</feature>
<keyword evidence="1" id="KW-0472">Membrane</keyword>
<name>A0A7X1ZAM5_9LACT</name>
<feature type="transmembrane region" description="Helical" evidence="1">
    <location>
        <begin position="170"/>
        <end position="193"/>
    </location>
</feature>
<dbReference type="Proteomes" id="UP000439550">
    <property type="component" value="Unassembled WGS sequence"/>
</dbReference>
<dbReference type="OrthoDB" id="2221001at2"/>
<evidence type="ECO:0000256" key="1">
    <source>
        <dbReference type="SAM" id="Phobius"/>
    </source>
</evidence>
<accession>A0A7X1ZAM5</accession>
<keyword evidence="1" id="KW-1133">Transmembrane helix</keyword>
<reference evidence="2 3" key="1">
    <citation type="submission" date="2019-10" db="EMBL/GenBank/DDBJ databases">
        <authorList>
            <person name="Dong K."/>
        </authorList>
    </citation>
    <scope>NUCLEOTIDE SEQUENCE [LARGE SCALE GENOMIC DNA]</scope>
    <source>
        <strain evidence="2 3">DSM 28960</strain>
    </source>
</reference>
<organism evidence="2 3">
    <name type="scientific">Lactococcus hircilactis</name>
    <dbReference type="NCBI Taxonomy" id="1494462"/>
    <lineage>
        <taxon>Bacteria</taxon>
        <taxon>Bacillati</taxon>
        <taxon>Bacillota</taxon>
        <taxon>Bacilli</taxon>
        <taxon>Lactobacillales</taxon>
        <taxon>Streptococcaceae</taxon>
        <taxon>Lactococcus</taxon>
    </lineage>
</organism>
<evidence type="ECO:0000313" key="3">
    <source>
        <dbReference type="Proteomes" id="UP000439550"/>
    </source>
</evidence>
<keyword evidence="3" id="KW-1185">Reference proteome</keyword>
<gene>
    <name evidence="2" type="ORF">GHI93_07420</name>
</gene>